<protein>
    <recommendedName>
        <fullName evidence="3">IacB</fullName>
    </recommendedName>
</protein>
<accession>A0A411Z305</accession>
<dbReference type="AlphaFoldDB" id="A0A411Z305"/>
<dbReference type="RefSeq" id="WP_118151482.1">
    <property type="nucleotide sequence ID" value="NZ_QWEY01000004.1"/>
</dbReference>
<dbReference type="EMBL" id="QWEY01000004">
    <property type="protein sequence ID" value="RGP37444.1"/>
    <property type="molecule type" value="Genomic_DNA"/>
</dbReference>
<dbReference type="Proteomes" id="UP000284547">
    <property type="component" value="Unassembled WGS sequence"/>
</dbReference>
<gene>
    <name evidence="1" type="ORF">D1012_09500</name>
</gene>
<evidence type="ECO:0000313" key="1">
    <source>
        <dbReference type="EMBL" id="RGP37444.1"/>
    </source>
</evidence>
<proteinExistence type="predicted"/>
<comment type="caution">
    <text evidence="1">The sequence shown here is derived from an EMBL/GenBank/DDBJ whole genome shotgun (WGS) entry which is preliminary data.</text>
</comment>
<reference evidence="1 2" key="1">
    <citation type="submission" date="2018-08" db="EMBL/GenBank/DDBJ databases">
        <title>Flavobacterium tibetense sp. nov., isolated from a wetland YonghuCo on Tibetan Plateau.</title>
        <authorList>
            <person name="Phurbu D."/>
            <person name="Lu H."/>
            <person name="Xing P."/>
        </authorList>
    </citation>
    <scope>NUCLEOTIDE SEQUENCE [LARGE SCALE GENOMIC DNA]</scope>
    <source>
        <strain evidence="1 2">DJC</strain>
    </source>
</reference>
<keyword evidence="2" id="KW-1185">Reference proteome</keyword>
<evidence type="ECO:0008006" key="3">
    <source>
        <dbReference type="Google" id="ProtNLM"/>
    </source>
</evidence>
<name>A0A411Z305_9RHOB</name>
<dbReference type="OrthoDB" id="7849477at2"/>
<evidence type="ECO:0000313" key="2">
    <source>
        <dbReference type="Proteomes" id="UP000284547"/>
    </source>
</evidence>
<organism evidence="1 2">
    <name type="scientific">Pseudotabrizicola alkalilacus</name>
    <dbReference type="NCBI Taxonomy" id="2305252"/>
    <lineage>
        <taxon>Bacteria</taxon>
        <taxon>Pseudomonadati</taxon>
        <taxon>Pseudomonadota</taxon>
        <taxon>Alphaproteobacteria</taxon>
        <taxon>Rhodobacterales</taxon>
        <taxon>Paracoccaceae</taxon>
        <taxon>Pseudotabrizicola</taxon>
    </lineage>
</organism>
<sequence>MSEPTPIRTLLCFSMQPAFFDLPFGQIGPVWQATQALMSGIAAVPGTSIVGTMDDDQTMVGMSTGTPATWYILADFTDRQAVMAACNLLRTIVVDDQDHRLWKFMRVEARMGRALTIPAL</sequence>